<evidence type="ECO:0000313" key="1">
    <source>
        <dbReference type="EMBL" id="NKY02998.1"/>
    </source>
</evidence>
<evidence type="ECO:0000313" key="2">
    <source>
        <dbReference type="Proteomes" id="UP000563898"/>
    </source>
</evidence>
<proteinExistence type="predicted"/>
<accession>A0A846WN15</accession>
<name>A0A846WN15_9ACTN</name>
<organism evidence="1 2">
    <name type="scientific">Gordonia polyisoprenivorans</name>
    <dbReference type="NCBI Taxonomy" id="84595"/>
    <lineage>
        <taxon>Bacteria</taxon>
        <taxon>Bacillati</taxon>
        <taxon>Actinomycetota</taxon>
        <taxon>Actinomycetes</taxon>
        <taxon>Mycobacteriales</taxon>
        <taxon>Gordoniaceae</taxon>
        <taxon>Gordonia</taxon>
    </lineage>
</organism>
<dbReference type="AlphaFoldDB" id="A0A846WN15"/>
<gene>
    <name evidence="1" type="ORF">HGA05_15620</name>
</gene>
<comment type="caution">
    <text evidence="1">The sequence shown here is derived from an EMBL/GenBank/DDBJ whole genome shotgun (WGS) entry which is preliminary data.</text>
</comment>
<dbReference type="RefSeq" id="WP_006368755.1">
    <property type="nucleotide sequence ID" value="NZ_CP073075.1"/>
</dbReference>
<dbReference type="Proteomes" id="UP000563898">
    <property type="component" value="Unassembled WGS sequence"/>
</dbReference>
<protein>
    <submittedName>
        <fullName evidence="1">Uncharacterized protein</fullName>
    </submittedName>
</protein>
<dbReference type="EMBL" id="JAAXPC010000008">
    <property type="protein sequence ID" value="NKY02998.1"/>
    <property type="molecule type" value="Genomic_DNA"/>
</dbReference>
<sequence>MRLIMGIHLTDDQVVVVTGTAASVAGSHPGPPHLSSHPARLYWPPTAAPRWSRPADNPDDVYGHFLTRIADLTAVRTASGRGRAPHQLVTAALHVAIDGTERSDHGHVVSVTIAHPPHWSAEQIGMLRRAAGRAVGATTSVSVVSECAAISRCVRWSAQMGTADLVADHPSFLGAWGAAMLAATAVTRVPVPTDRTARRPVRTAPAHRMATITHPMRHIVDSSVADLRLRWNALGHA</sequence>
<reference evidence="1 2" key="1">
    <citation type="submission" date="2020-04" db="EMBL/GenBank/DDBJ databases">
        <title>MicrobeNet Type strains.</title>
        <authorList>
            <person name="Nicholson A.C."/>
        </authorList>
    </citation>
    <scope>NUCLEOTIDE SEQUENCE [LARGE SCALE GENOMIC DNA]</scope>
    <source>
        <strain evidence="1 2">ATCC BAA-14</strain>
    </source>
</reference>